<dbReference type="AlphaFoldDB" id="A0A1I0YC42"/>
<dbReference type="SUPFAM" id="SSF54506">
    <property type="entry name" value="Diaminopimelate epimerase-like"/>
    <property type="match status" value="2"/>
</dbReference>
<dbReference type="OrthoDB" id="9779763at2"/>
<dbReference type="PANTHER" id="PTHR43709:SF2">
    <property type="entry name" value="DUF453 DOMAIN PROTEIN (AFU_ORTHOLOGUE AFUA_6G00360)"/>
    <property type="match status" value="1"/>
</dbReference>
<keyword evidence="2" id="KW-0413">Isomerase</keyword>
<dbReference type="PANTHER" id="PTHR43709">
    <property type="entry name" value="ACONITATE ISOMERASE-RELATED"/>
    <property type="match status" value="1"/>
</dbReference>
<dbReference type="Gene3D" id="3.10.310.10">
    <property type="entry name" value="Diaminopimelate Epimerase, Chain A, domain 1"/>
    <property type="match status" value="2"/>
</dbReference>
<accession>A0A1I0YC42</accession>
<name>A0A1I0YC42_9BACI</name>
<evidence type="ECO:0008006" key="5">
    <source>
        <dbReference type="Google" id="ProtNLM"/>
    </source>
</evidence>
<sequence length="392" mass="41786">METITKVPCVLMRGGTSKGLVINKRDLPGQGEYRNKAILRIYGSPDSRQIDGIGGGNPLTSKVALIEESDDENIDIIYTFGQVSISEEKIDYQPTCGNMSAAVGLYAVEEGLCEVVNPHTNVRIFNTNTNKIIEVEVPSSNDGVVYEGDYAIDGVPGTAPRINVNFLDSGGSITGKLLPTGNVRDIIQLDSGEAYKVSVVDSANTLVFVTADQLNIKGTEIGDTFNRKSLLDKLEEIRVKVGVQIGLIDDATKTSPSTHALPKIAVVSKPNNYVNSAGNNVDSEDIDITGRYVAMGVLHQAFAVSGAIAIATASQIPGTVVTDVLSSKKEGRVKIGHPSGIIEVEASVEQIKGKYVVSRAAIGRTARRIMEGSSVILSKLYGENETSVMTNK</sequence>
<evidence type="ECO:0000256" key="2">
    <source>
        <dbReference type="ARBA" id="ARBA00023235"/>
    </source>
</evidence>
<gene>
    <name evidence="3" type="ORF">SAMN04488072_10715</name>
</gene>
<dbReference type="Proteomes" id="UP000198642">
    <property type="component" value="Unassembled WGS sequence"/>
</dbReference>
<evidence type="ECO:0000313" key="4">
    <source>
        <dbReference type="Proteomes" id="UP000198642"/>
    </source>
</evidence>
<comment type="similarity">
    <text evidence="1">Belongs to the PrpF family.</text>
</comment>
<dbReference type="Pfam" id="PF04303">
    <property type="entry name" value="PrpF"/>
    <property type="match status" value="1"/>
</dbReference>
<proteinExistence type="inferred from homology"/>
<dbReference type="EMBL" id="FOJW01000007">
    <property type="protein sequence ID" value="SFB10326.1"/>
    <property type="molecule type" value="Genomic_DNA"/>
</dbReference>
<dbReference type="InterPro" id="IPR007400">
    <property type="entry name" value="PrpF-like"/>
</dbReference>
<evidence type="ECO:0000256" key="1">
    <source>
        <dbReference type="ARBA" id="ARBA00007673"/>
    </source>
</evidence>
<organism evidence="3 4">
    <name type="scientific">Lentibacillus halodurans</name>
    <dbReference type="NCBI Taxonomy" id="237679"/>
    <lineage>
        <taxon>Bacteria</taxon>
        <taxon>Bacillati</taxon>
        <taxon>Bacillota</taxon>
        <taxon>Bacilli</taxon>
        <taxon>Bacillales</taxon>
        <taxon>Bacillaceae</taxon>
        <taxon>Lentibacillus</taxon>
    </lineage>
</organism>
<evidence type="ECO:0000313" key="3">
    <source>
        <dbReference type="EMBL" id="SFB10326.1"/>
    </source>
</evidence>
<protein>
    <recommendedName>
        <fullName evidence="5">Methylitaconate delta2-delta3-isomerase</fullName>
    </recommendedName>
</protein>
<reference evidence="3 4" key="1">
    <citation type="submission" date="2016-10" db="EMBL/GenBank/DDBJ databases">
        <authorList>
            <person name="de Groot N.N."/>
        </authorList>
    </citation>
    <scope>NUCLEOTIDE SEQUENCE [LARGE SCALE GENOMIC DNA]</scope>
    <source>
        <strain evidence="3 4">CGMCC 1.3702</strain>
    </source>
</reference>
<dbReference type="RefSeq" id="WP_090237141.1">
    <property type="nucleotide sequence ID" value="NZ_FOJW01000007.1"/>
</dbReference>
<keyword evidence="4" id="KW-1185">Reference proteome</keyword>
<dbReference type="GO" id="GO:0016853">
    <property type="term" value="F:isomerase activity"/>
    <property type="evidence" value="ECO:0007669"/>
    <property type="project" value="UniProtKB-KW"/>
</dbReference>
<dbReference type="STRING" id="237679.SAMN04488072_10715"/>